<dbReference type="EMBL" id="AP018203">
    <property type="protein sequence ID" value="BAY57852.1"/>
    <property type="molecule type" value="Genomic_DNA"/>
</dbReference>
<proteinExistence type="predicted"/>
<dbReference type="InterPro" id="IPR011748">
    <property type="entry name" value="Unchr_phage_tail-like"/>
</dbReference>
<feature type="region of interest" description="Disordered" evidence="1">
    <location>
        <begin position="1"/>
        <end position="25"/>
    </location>
</feature>
<organism evidence="2 3">
    <name type="scientific">Leptolyngbya boryana NIES-2135</name>
    <dbReference type="NCBI Taxonomy" id="1973484"/>
    <lineage>
        <taxon>Bacteria</taxon>
        <taxon>Bacillati</taxon>
        <taxon>Cyanobacteriota</taxon>
        <taxon>Cyanophyceae</taxon>
        <taxon>Leptolyngbyales</taxon>
        <taxon>Leptolyngbyaceae</taxon>
        <taxon>Leptolyngbya group</taxon>
        <taxon>Leptolyngbya</taxon>
    </lineage>
</organism>
<name>A0A1Z4JM82_LEPBY</name>
<dbReference type="Proteomes" id="UP000217895">
    <property type="component" value="Chromosome"/>
</dbReference>
<dbReference type="Pfam" id="PF09684">
    <property type="entry name" value="Tail_P2_I"/>
    <property type="match status" value="1"/>
</dbReference>
<evidence type="ECO:0008006" key="4">
    <source>
        <dbReference type="Google" id="ProtNLM"/>
    </source>
</evidence>
<sequence>MRSSSTLSVNLTPMQTPDSARSQGSIPQLLLRPGEPSELVVQVRNTGSEPMQVSLQVEGNFPQDWCWVGMEGSEILPHQTMDAVLYFRVPADFFEAAEALRDRPHLNINYQGRICVHASEIETAEFQLFLRPRSLYLDFLPAIYREIDFVGRFLKIFEETFEPAVQSLDALWAYLDPLTAPKALLPFLSHWVAWSAESQMSLDQQRRLIRNAMQIYRWRGTRRGLRFYLHLATGLPLDEHLAEEAKHISIFELYQRGFVLGTTHLTEDAILGGGRPFHFCVKLRPDPDFPIDEALVRRVIEQEKPAFCTYDFWIEPRSQTHDDAFSSTIATTL</sequence>
<reference evidence="2 3" key="1">
    <citation type="submission" date="2017-06" db="EMBL/GenBank/DDBJ databases">
        <title>Genome sequencing of cyanobaciteial culture collection at National Institute for Environmental Studies (NIES).</title>
        <authorList>
            <person name="Hirose Y."/>
            <person name="Shimura Y."/>
            <person name="Fujisawa T."/>
            <person name="Nakamura Y."/>
            <person name="Kawachi M."/>
        </authorList>
    </citation>
    <scope>NUCLEOTIDE SEQUENCE [LARGE SCALE GENOMIC DNA]</scope>
    <source>
        <strain evidence="2 3">NIES-2135</strain>
    </source>
</reference>
<keyword evidence="3" id="KW-1185">Reference proteome</keyword>
<dbReference type="InterPro" id="IPR006521">
    <property type="entry name" value="Tail_protein_I"/>
</dbReference>
<evidence type="ECO:0000313" key="3">
    <source>
        <dbReference type="Proteomes" id="UP000217895"/>
    </source>
</evidence>
<evidence type="ECO:0000256" key="1">
    <source>
        <dbReference type="SAM" id="MobiDB-lite"/>
    </source>
</evidence>
<evidence type="ECO:0000313" key="2">
    <source>
        <dbReference type="EMBL" id="BAY57852.1"/>
    </source>
</evidence>
<dbReference type="NCBIfam" id="TIGR02242">
    <property type="entry name" value="tail_TIGR02242"/>
    <property type="match status" value="1"/>
</dbReference>
<dbReference type="AlphaFoldDB" id="A0A1Z4JM82"/>
<protein>
    <recommendedName>
        <fullName evidence="4">Phage tail protein</fullName>
    </recommendedName>
</protein>
<gene>
    <name evidence="2" type="ORF">NIES2135_47230</name>
</gene>
<accession>A0A1Z4JM82</accession>